<reference evidence="3" key="1">
    <citation type="submission" date="2025-08" db="UniProtKB">
        <authorList>
            <consortium name="RefSeq"/>
        </authorList>
    </citation>
    <scope>IDENTIFICATION</scope>
</reference>
<name>A0AAJ6SZA1_POPEU</name>
<sequence length="94" mass="10130">MSDDSNTHRASAGVCPAPPTSCPPKQEMRYSDYKKMSSQGPMQGYHEAGPDVASPPVSDPTKYGPQHLPQAPLPPERTSQRDDDFSTGCCCCCL</sequence>
<dbReference type="PANTHER" id="PTHR35584">
    <property type="entry name" value="FLAGELLAR ASSOCIATED PROTEIN"/>
    <property type="match status" value="1"/>
</dbReference>
<dbReference type="GeneID" id="105108652"/>
<organism evidence="2 3">
    <name type="scientific">Populus euphratica</name>
    <name type="common">Euphrates poplar</name>
    <dbReference type="NCBI Taxonomy" id="75702"/>
    <lineage>
        <taxon>Eukaryota</taxon>
        <taxon>Viridiplantae</taxon>
        <taxon>Streptophyta</taxon>
        <taxon>Embryophyta</taxon>
        <taxon>Tracheophyta</taxon>
        <taxon>Spermatophyta</taxon>
        <taxon>Magnoliopsida</taxon>
        <taxon>eudicotyledons</taxon>
        <taxon>Gunneridae</taxon>
        <taxon>Pentapetalae</taxon>
        <taxon>rosids</taxon>
        <taxon>fabids</taxon>
        <taxon>Malpighiales</taxon>
        <taxon>Salicaceae</taxon>
        <taxon>Saliceae</taxon>
        <taxon>Populus</taxon>
    </lineage>
</organism>
<evidence type="ECO:0000313" key="2">
    <source>
        <dbReference type="Proteomes" id="UP000694918"/>
    </source>
</evidence>
<accession>A0AAJ6SZA1</accession>
<dbReference type="AlphaFoldDB" id="A0AAJ6SZA1"/>
<evidence type="ECO:0000313" key="3">
    <source>
        <dbReference type="RefSeq" id="XP_011001344.1"/>
    </source>
</evidence>
<gene>
    <name evidence="3" type="primary">LOC105108652</name>
</gene>
<feature type="compositionally biased region" description="Basic and acidic residues" evidence="1">
    <location>
        <begin position="26"/>
        <end position="35"/>
    </location>
</feature>
<dbReference type="RefSeq" id="XP_011001344.1">
    <property type="nucleotide sequence ID" value="XM_011003042.1"/>
</dbReference>
<evidence type="ECO:0000256" key="1">
    <source>
        <dbReference type="SAM" id="MobiDB-lite"/>
    </source>
</evidence>
<dbReference type="KEGG" id="peu:105108652"/>
<dbReference type="PANTHER" id="PTHR35584:SF1">
    <property type="entry name" value="EF-HAND DOMAIN-CONTAINING PROTEIN"/>
    <property type="match status" value="1"/>
</dbReference>
<feature type="region of interest" description="Disordered" evidence="1">
    <location>
        <begin position="1"/>
        <end position="83"/>
    </location>
</feature>
<proteinExistence type="predicted"/>
<dbReference type="Proteomes" id="UP000694918">
    <property type="component" value="Unplaced"/>
</dbReference>
<keyword evidence="2" id="KW-1185">Reference proteome</keyword>
<protein>
    <submittedName>
        <fullName evidence="3">Cysteine-rich and transmembrane domain-containing protein A-like isoform X1</fullName>
    </submittedName>
</protein>